<dbReference type="GO" id="GO:0016747">
    <property type="term" value="F:acyltransferase activity, transferring groups other than amino-acyl groups"/>
    <property type="evidence" value="ECO:0007669"/>
    <property type="project" value="InterPro"/>
</dbReference>
<dbReference type="STRING" id="692418.SAMN04488029_1832"/>
<keyword evidence="3" id="KW-1185">Reference proteome</keyword>
<dbReference type="PANTHER" id="PTHR42919:SF33">
    <property type="entry name" value="GCN5-RELATED N-ACETYLTRANSFERASE"/>
    <property type="match status" value="1"/>
</dbReference>
<dbReference type="GO" id="GO:0007064">
    <property type="term" value="P:mitotic sister chromatid cohesion"/>
    <property type="evidence" value="ECO:0007669"/>
    <property type="project" value="TreeGrafter"/>
</dbReference>
<proteinExistence type="predicted"/>
<evidence type="ECO:0000313" key="2">
    <source>
        <dbReference type="EMBL" id="SMD34088.1"/>
    </source>
</evidence>
<dbReference type="GO" id="GO:0031415">
    <property type="term" value="C:NatA complex"/>
    <property type="evidence" value="ECO:0007669"/>
    <property type="project" value="TreeGrafter"/>
</dbReference>
<dbReference type="Pfam" id="PF00583">
    <property type="entry name" value="Acetyltransf_1"/>
    <property type="match status" value="1"/>
</dbReference>
<dbReference type="PANTHER" id="PTHR42919">
    <property type="entry name" value="N-ALPHA-ACETYLTRANSFERASE"/>
    <property type="match status" value="1"/>
</dbReference>
<sequence length="290" mass="32705">MVSTLSYRALTRNDLSQMHRSFVEAFSNYQVNMKMSRDAFEDRMLSKLNINFGLSPGVFSGDKLVGFIFQTINKYEGQLAAYNGGTGVIPGYLGQGLTAKMYEFILPDLISNGVEKCVLEVLIDNEAAIHAYSKVGFKKTKTFQCLMLKDGILKKNANQTLEIKETRVFSVSEYGSLGEINPSMLDQLSQVRYHLSKETILEYRENEGLLGYVIFQPKNGRITQLAVHYKYRNQGIGAALLTRAHLLSESKTLSVLNIETKEEGAILFFEALGFARDLQQYEMQKQLTNV</sequence>
<dbReference type="OrthoDB" id="4228396at2"/>
<evidence type="ECO:0000259" key="1">
    <source>
        <dbReference type="PROSITE" id="PS51186"/>
    </source>
</evidence>
<dbReference type="Gene3D" id="3.40.630.30">
    <property type="match status" value="2"/>
</dbReference>
<accession>A0A1W2GCL3</accession>
<keyword evidence="2" id="KW-0689">Ribosomal protein</keyword>
<name>A0A1W2GCL3_REIFA</name>
<keyword evidence="2" id="KW-0687">Ribonucleoprotein</keyword>
<dbReference type="CDD" id="cd04301">
    <property type="entry name" value="NAT_SF"/>
    <property type="match status" value="1"/>
</dbReference>
<reference evidence="2 3" key="1">
    <citation type="submission" date="2017-04" db="EMBL/GenBank/DDBJ databases">
        <authorList>
            <person name="Afonso C.L."/>
            <person name="Miller P.J."/>
            <person name="Scott M.A."/>
            <person name="Spackman E."/>
            <person name="Goraichik I."/>
            <person name="Dimitrov K.M."/>
            <person name="Suarez D.L."/>
            <person name="Swayne D.E."/>
        </authorList>
    </citation>
    <scope>NUCLEOTIDE SEQUENCE [LARGE SCALE GENOMIC DNA]</scope>
    <source>
        <strain evidence="2 3">DSM 26133</strain>
    </source>
</reference>
<dbReference type="InterPro" id="IPR000182">
    <property type="entry name" value="GNAT_dom"/>
</dbReference>
<gene>
    <name evidence="2" type="ORF">SAMN04488029_1832</name>
</gene>
<dbReference type="Pfam" id="PF13508">
    <property type="entry name" value="Acetyltransf_7"/>
    <property type="match status" value="1"/>
</dbReference>
<dbReference type="PROSITE" id="PS51186">
    <property type="entry name" value="GNAT"/>
    <property type="match status" value="2"/>
</dbReference>
<dbReference type="GO" id="GO:0005840">
    <property type="term" value="C:ribosome"/>
    <property type="evidence" value="ECO:0007669"/>
    <property type="project" value="UniProtKB-KW"/>
</dbReference>
<evidence type="ECO:0000313" key="3">
    <source>
        <dbReference type="Proteomes" id="UP000192472"/>
    </source>
</evidence>
<dbReference type="AlphaFoldDB" id="A0A1W2GCL3"/>
<feature type="domain" description="N-acetyltransferase" evidence="1">
    <location>
        <begin position="5"/>
        <end position="158"/>
    </location>
</feature>
<dbReference type="SUPFAM" id="SSF55729">
    <property type="entry name" value="Acyl-CoA N-acyltransferases (Nat)"/>
    <property type="match status" value="2"/>
</dbReference>
<organism evidence="2 3">
    <name type="scientific">Reichenbachiella faecimaris</name>
    <dbReference type="NCBI Taxonomy" id="692418"/>
    <lineage>
        <taxon>Bacteria</taxon>
        <taxon>Pseudomonadati</taxon>
        <taxon>Bacteroidota</taxon>
        <taxon>Cytophagia</taxon>
        <taxon>Cytophagales</taxon>
        <taxon>Reichenbachiellaceae</taxon>
        <taxon>Reichenbachiella</taxon>
    </lineage>
</organism>
<protein>
    <submittedName>
        <fullName evidence="2">Ribosomal protein S18 acetylase RimI</fullName>
    </submittedName>
</protein>
<dbReference type="InterPro" id="IPR051556">
    <property type="entry name" value="N-term/lysine_N-AcTrnsfr"/>
</dbReference>
<dbReference type="Proteomes" id="UP000192472">
    <property type="component" value="Unassembled WGS sequence"/>
</dbReference>
<feature type="domain" description="N-acetyltransferase" evidence="1">
    <location>
        <begin position="164"/>
        <end position="288"/>
    </location>
</feature>
<dbReference type="EMBL" id="FWYF01000002">
    <property type="protein sequence ID" value="SMD34088.1"/>
    <property type="molecule type" value="Genomic_DNA"/>
</dbReference>
<dbReference type="InterPro" id="IPR016181">
    <property type="entry name" value="Acyl_CoA_acyltransferase"/>
</dbReference>